<dbReference type="EMBL" id="LT629748">
    <property type="protein sequence ID" value="SDS07326.1"/>
    <property type="molecule type" value="Genomic_DNA"/>
</dbReference>
<dbReference type="Gene3D" id="2.130.10.10">
    <property type="entry name" value="YVTN repeat-like/Quinoprotein amine dehydrogenase"/>
    <property type="match status" value="1"/>
</dbReference>
<proteinExistence type="predicted"/>
<evidence type="ECO:0000313" key="2">
    <source>
        <dbReference type="EMBL" id="SDS07326.1"/>
    </source>
</evidence>
<dbReference type="STRING" id="797277.SAMN05216198_1114"/>
<dbReference type="InterPro" id="IPR015943">
    <property type="entry name" value="WD40/YVTN_repeat-like_dom_sf"/>
</dbReference>
<name>A0A1H1P7S2_9GAMM</name>
<protein>
    <recommendedName>
        <fullName evidence="1">Choice-of-anchor I domain-containing protein</fullName>
    </recommendedName>
</protein>
<dbReference type="InterPro" id="IPR011044">
    <property type="entry name" value="Quino_amine_DH_bsu"/>
</dbReference>
<dbReference type="Pfam" id="PF22494">
    <property type="entry name" value="choice_anch_I"/>
    <property type="match status" value="2"/>
</dbReference>
<keyword evidence="3" id="KW-1185">Reference proteome</keyword>
<reference evidence="3" key="1">
    <citation type="submission" date="2016-10" db="EMBL/GenBank/DDBJ databases">
        <authorList>
            <person name="Varghese N."/>
            <person name="Submissions S."/>
        </authorList>
    </citation>
    <scope>NUCLEOTIDE SEQUENCE [LARGE SCALE GENOMIC DNA]</scope>
    <source>
        <strain evidence="3">2SM5</strain>
    </source>
</reference>
<dbReference type="AlphaFoldDB" id="A0A1H1P7S2"/>
<dbReference type="Proteomes" id="UP000243426">
    <property type="component" value="Chromosome I"/>
</dbReference>
<dbReference type="OrthoDB" id="9803927at2"/>
<evidence type="ECO:0000259" key="1">
    <source>
        <dbReference type="Pfam" id="PF22494"/>
    </source>
</evidence>
<dbReference type="PANTHER" id="PTHR46928:SF1">
    <property type="entry name" value="MESENCHYME-SPECIFIC CELL SURFACE GLYCOPROTEIN"/>
    <property type="match status" value="1"/>
</dbReference>
<dbReference type="InterPro" id="IPR052956">
    <property type="entry name" value="Mesenchyme-surface_protein"/>
</dbReference>
<sequence length="634" mass="68280">MNRWTLTALAAAVAVSLTGCLDSDSDNDRNHGGDNSAPVSVELSKIGSYSTGEFGKSAAEIPAFDPINQQIFMVNALSGAVDVLNAADPANLEYMTSLVASVENATVNSVSWHNGLLAVAVEAAVKTDPGSVELYDATTLQLLDSKPVGALPDMVTFTPDGKYVLVANEGEPNDDYSIDPEGSISVIEIQADANRFGAVRTAGFASFNDKRQELLDAGVRIYGPSDNSLTYSHNNIASVARDVEPEYITVSADSSTAWVSLQENNAFAKLDIANATVTDILPLGFKDYDKEGNGIDASDDEGDLIRIEPRPGVVGMYHPDAISSYNVDGKTYIVSANEGDARAWGEDDDGYWAGDASKGFVEEFRVKHLVHTDGFGRRADDDLPPQLAALAGGALLNPEIFSYCGATAADPGDCREDEELGRLNISWVNGYRQNTDGSPMLFDASGTANPAGNLLMYDELYSYGARSFSIWDENGKQVWDSGDFFEQFLANQTEHDCQLRAARDIPCDLYFNTGHDEVGTLDSRSDAKGPEPEGITLGRIGEQTFAFIGLERMGGVMVFDITDPFAPQFQDYLNTREDWKADLEESPELLEQTGDLGPEGLAFVSAEQSPNGEPLLIVGNEVSGTTAIYQVDRK</sequence>
<accession>A0A1H1P7S2</accession>
<dbReference type="PROSITE" id="PS51257">
    <property type="entry name" value="PROKAR_LIPOPROTEIN"/>
    <property type="match status" value="1"/>
</dbReference>
<evidence type="ECO:0000313" key="3">
    <source>
        <dbReference type="Proteomes" id="UP000243426"/>
    </source>
</evidence>
<dbReference type="InterPro" id="IPR055188">
    <property type="entry name" value="Choice_anch_I"/>
</dbReference>
<dbReference type="PANTHER" id="PTHR46928">
    <property type="entry name" value="MESENCHYME-SPECIFIC CELL SURFACE GLYCOPROTEIN"/>
    <property type="match status" value="1"/>
</dbReference>
<dbReference type="RefSeq" id="WP_090272418.1">
    <property type="nucleotide sequence ID" value="NZ_LT629748.1"/>
</dbReference>
<organism evidence="2 3">
    <name type="scientific">Halopseudomonas litoralis</name>
    <dbReference type="NCBI Taxonomy" id="797277"/>
    <lineage>
        <taxon>Bacteria</taxon>
        <taxon>Pseudomonadati</taxon>
        <taxon>Pseudomonadota</taxon>
        <taxon>Gammaproteobacteria</taxon>
        <taxon>Pseudomonadales</taxon>
        <taxon>Pseudomonadaceae</taxon>
        <taxon>Halopseudomonas</taxon>
    </lineage>
</organism>
<feature type="domain" description="Choice-of-anchor I" evidence="1">
    <location>
        <begin position="57"/>
        <end position="344"/>
    </location>
</feature>
<gene>
    <name evidence="2" type="ORF">SAMN05216198_1114</name>
</gene>
<dbReference type="SUPFAM" id="SSF50969">
    <property type="entry name" value="YVTN repeat-like/Quinoprotein amine dehydrogenase"/>
    <property type="match status" value="1"/>
</dbReference>
<feature type="domain" description="Choice-of-anchor I" evidence="1">
    <location>
        <begin position="443"/>
        <end position="631"/>
    </location>
</feature>
<dbReference type="NCBIfam" id="NF038117">
    <property type="entry name" value="choice_anch_I"/>
    <property type="match status" value="1"/>
</dbReference>